<sequence length="76" mass="8440">MAAWLPPFMIYFSCYSPIEEAILISDKATGKRQSRIYGYVMFEHVDGALLALKEPDRNVDGGPDGPDQARDFGDDA</sequence>
<keyword evidence="4" id="KW-1185">Reference proteome</keyword>
<dbReference type="Gene3D" id="3.30.70.330">
    <property type="match status" value="1"/>
</dbReference>
<evidence type="ECO:0000256" key="1">
    <source>
        <dbReference type="ARBA" id="ARBA00022884"/>
    </source>
</evidence>
<feature type="compositionally biased region" description="Basic and acidic residues" evidence="2">
    <location>
        <begin position="67"/>
        <end position="76"/>
    </location>
</feature>
<keyword evidence="1" id="KW-0694">RNA-binding</keyword>
<accession>A0A6A1V983</accession>
<dbReference type="EMBL" id="RXIC02000025">
    <property type="protein sequence ID" value="KAB1208448.1"/>
    <property type="molecule type" value="Genomic_DNA"/>
</dbReference>
<gene>
    <name evidence="3" type="ORF">CJ030_MR7G022694</name>
</gene>
<dbReference type="PANTHER" id="PTHR48024:SF25">
    <property type="entry name" value="UBP1-ASSOCIATED PROTEIN 2C"/>
    <property type="match status" value="1"/>
</dbReference>
<dbReference type="OrthoDB" id="1875751at2759"/>
<dbReference type="AlphaFoldDB" id="A0A6A1V983"/>
<feature type="region of interest" description="Disordered" evidence="2">
    <location>
        <begin position="54"/>
        <end position="76"/>
    </location>
</feature>
<proteinExistence type="predicted"/>
<comment type="caution">
    <text evidence="3">The sequence shown here is derived from an EMBL/GenBank/DDBJ whole genome shotgun (WGS) entry which is preliminary data.</text>
</comment>
<reference evidence="3 4" key="1">
    <citation type="journal article" date="2019" name="Plant Biotechnol. J.">
        <title>The red bayberry genome and genetic basis of sex determination.</title>
        <authorList>
            <person name="Jia H.M."/>
            <person name="Jia H.J."/>
            <person name="Cai Q.L."/>
            <person name="Wang Y."/>
            <person name="Zhao H.B."/>
            <person name="Yang W.F."/>
            <person name="Wang G.Y."/>
            <person name="Li Y.H."/>
            <person name="Zhan D.L."/>
            <person name="Shen Y.T."/>
            <person name="Niu Q.F."/>
            <person name="Chang L."/>
            <person name="Qiu J."/>
            <person name="Zhao L."/>
            <person name="Xie H.B."/>
            <person name="Fu W.Y."/>
            <person name="Jin J."/>
            <person name="Li X.W."/>
            <person name="Jiao Y."/>
            <person name="Zhou C.C."/>
            <person name="Tu T."/>
            <person name="Chai C.Y."/>
            <person name="Gao J.L."/>
            <person name="Fan L.J."/>
            <person name="van de Weg E."/>
            <person name="Wang J.Y."/>
            <person name="Gao Z.S."/>
        </authorList>
    </citation>
    <scope>NUCLEOTIDE SEQUENCE [LARGE SCALE GENOMIC DNA]</scope>
    <source>
        <tissue evidence="3">Leaves</tissue>
    </source>
</reference>
<name>A0A6A1V983_9ROSI</name>
<evidence type="ECO:0000313" key="3">
    <source>
        <dbReference type="EMBL" id="KAB1208448.1"/>
    </source>
</evidence>
<dbReference type="Proteomes" id="UP000516437">
    <property type="component" value="Chromosome 7"/>
</dbReference>
<evidence type="ECO:0000313" key="4">
    <source>
        <dbReference type="Proteomes" id="UP000516437"/>
    </source>
</evidence>
<dbReference type="InterPro" id="IPR050886">
    <property type="entry name" value="RNA-binding_reg"/>
</dbReference>
<organism evidence="3 4">
    <name type="scientific">Morella rubra</name>
    <name type="common">Chinese bayberry</name>
    <dbReference type="NCBI Taxonomy" id="262757"/>
    <lineage>
        <taxon>Eukaryota</taxon>
        <taxon>Viridiplantae</taxon>
        <taxon>Streptophyta</taxon>
        <taxon>Embryophyta</taxon>
        <taxon>Tracheophyta</taxon>
        <taxon>Spermatophyta</taxon>
        <taxon>Magnoliopsida</taxon>
        <taxon>eudicotyledons</taxon>
        <taxon>Gunneridae</taxon>
        <taxon>Pentapetalae</taxon>
        <taxon>rosids</taxon>
        <taxon>fabids</taxon>
        <taxon>Fagales</taxon>
        <taxon>Myricaceae</taxon>
        <taxon>Morella</taxon>
    </lineage>
</organism>
<dbReference type="InterPro" id="IPR035979">
    <property type="entry name" value="RBD_domain_sf"/>
</dbReference>
<evidence type="ECO:0000256" key="2">
    <source>
        <dbReference type="SAM" id="MobiDB-lite"/>
    </source>
</evidence>
<dbReference type="GO" id="GO:0005634">
    <property type="term" value="C:nucleus"/>
    <property type="evidence" value="ECO:0007669"/>
    <property type="project" value="TreeGrafter"/>
</dbReference>
<dbReference type="PANTHER" id="PTHR48024">
    <property type="entry name" value="GEO13361P1-RELATED"/>
    <property type="match status" value="1"/>
</dbReference>
<dbReference type="GO" id="GO:0003723">
    <property type="term" value="F:RNA binding"/>
    <property type="evidence" value="ECO:0007669"/>
    <property type="project" value="UniProtKB-KW"/>
</dbReference>
<dbReference type="SUPFAM" id="SSF54928">
    <property type="entry name" value="RNA-binding domain, RBD"/>
    <property type="match status" value="1"/>
</dbReference>
<protein>
    <submittedName>
        <fullName evidence="3">UBP1-associated protein 2C</fullName>
    </submittedName>
</protein>
<dbReference type="InterPro" id="IPR012677">
    <property type="entry name" value="Nucleotide-bd_a/b_plait_sf"/>
</dbReference>